<keyword evidence="2 4" id="KW-0238">DNA-binding</keyword>
<dbReference type="Pfam" id="PF16859">
    <property type="entry name" value="TetR_C_11"/>
    <property type="match status" value="1"/>
</dbReference>
<dbReference type="EMBL" id="WBMT01000004">
    <property type="protein sequence ID" value="KAB2350240.1"/>
    <property type="molecule type" value="Genomic_DNA"/>
</dbReference>
<reference evidence="6 7" key="1">
    <citation type="submission" date="2019-09" db="EMBL/GenBank/DDBJ databases">
        <title>Actinomadura physcomitrii sp. nov., a novel actinomycete isolated from moss [Physcomitrium sphaericum (Ludw) Fuernr].</title>
        <authorList>
            <person name="Zhuang X."/>
            <person name="Liu C."/>
        </authorList>
    </citation>
    <scope>NUCLEOTIDE SEQUENCE [LARGE SCALE GENOMIC DNA]</scope>
    <source>
        <strain evidence="6 7">HMC1</strain>
    </source>
</reference>
<dbReference type="AlphaFoldDB" id="A0A6H9Z5W9"/>
<evidence type="ECO:0000256" key="3">
    <source>
        <dbReference type="ARBA" id="ARBA00023163"/>
    </source>
</evidence>
<accession>A0A6H9Z5W9</accession>
<gene>
    <name evidence="6" type="ORF">F8566_10670</name>
</gene>
<evidence type="ECO:0000259" key="5">
    <source>
        <dbReference type="PROSITE" id="PS50977"/>
    </source>
</evidence>
<dbReference type="PANTHER" id="PTHR30055:SF148">
    <property type="entry name" value="TETR-FAMILY TRANSCRIPTIONAL REGULATOR"/>
    <property type="match status" value="1"/>
</dbReference>
<organism evidence="6 7">
    <name type="scientific">Actinomadura rudentiformis</name>
    <dbReference type="NCBI Taxonomy" id="359158"/>
    <lineage>
        <taxon>Bacteria</taxon>
        <taxon>Bacillati</taxon>
        <taxon>Actinomycetota</taxon>
        <taxon>Actinomycetes</taxon>
        <taxon>Streptosporangiales</taxon>
        <taxon>Thermomonosporaceae</taxon>
        <taxon>Actinomadura</taxon>
    </lineage>
</organism>
<dbReference type="InterPro" id="IPR050109">
    <property type="entry name" value="HTH-type_TetR-like_transc_reg"/>
</dbReference>
<feature type="DNA-binding region" description="H-T-H motif" evidence="4">
    <location>
        <begin position="35"/>
        <end position="54"/>
    </location>
</feature>
<dbReference type="Proteomes" id="UP000468735">
    <property type="component" value="Unassembled WGS sequence"/>
</dbReference>
<keyword evidence="1" id="KW-0805">Transcription regulation</keyword>
<dbReference type="PRINTS" id="PR00455">
    <property type="entry name" value="HTHTETR"/>
</dbReference>
<dbReference type="GO" id="GO:0003700">
    <property type="term" value="F:DNA-binding transcription factor activity"/>
    <property type="evidence" value="ECO:0007669"/>
    <property type="project" value="TreeGrafter"/>
</dbReference>
<evidence type="ECO:0000313" key="6">
    <source>
        <dbReference type="EMBL" id="KAB2350240.1"/>
    </source>
</evidence>
<dbReference type="Gene3D" id="1.10.357.10">
    <property type="entry name" value="Tetracycline Repressor, domain 2"/>
    <property type="match status" value="1"/>
</dbReference>
<dbReference type="PROSITE" id="PS50977">
    <property type="entry name" value="HTH_TETR_2"/>
    <property type="match status" value="1"/>
</dbReference>
<dbReference type="Pfam" id="PF00440">
    <property type="entry name" value="TetR_N"/>
    <property type="match status" value="1"/>
</dbReference>
<dbReference type="SUPFAM" id="SSF46689">
    <property type="entry name" value="Homeodomain-like"/>
    <property type="match status" value="1"/>
</dbReference>
<dbReference type="InterPro" id="IPR009057">
    <property type="entry name" value="Homeodomain-like_sf"/>
</dbReference>
<proteinExistence type="predicted"/>
<evidence type="ECO:0000256" key="2">
    <source>
        <dbReference type="ARBA" id="ARBA00023125"/>
    </source>
</evidence>
<dbReference type="InterPro" id="IPR036271">
    <property type="entry name" value="Tet_transcr_reg_TetR-rel_C_sf"/>
</dbReference>
<dbReference type="RefSeq" id="WP_151559964.1">
    <property type="nucleotide sequence ID" value="NZ_WBMT01000004.1"/>
</dbReference>
<dbReference type="SUPFAM" id="SSF48498">
    <property type="entry name" value="Tetracyclin repressor-like, C-terminal domain"/>
    <property type="match status" value="1"/>
</dbReference>
<dbReference type="PANTHER" id="PTHR30055">
    <property type="entry name" value="HTH-TYPE TRANSCRIPTIONAL REGULATOR RUTR"/>
    <property type="match status" value="1"/>
</dbReference>
<evidence type="ECO:0000256" key="4">
    <source>
        <dbReference type="PROSITE-ProRule" id="PRU00335"/>
    </source>
</evidence>
<dbReference type="Gene3D" id="1.10.10.60">
    <property type="entry name" value="Homeodomain-like"/>
    <property type="match status" value="1"/>
</dbReference>
<evidence type="ECO:0000256" key="1">
    <source>
        <dbReference type="ARBA" id="ARBA00023015"/>
    </source>
</evidence>
<feature type="domain" description="HTH tetR-type" evidence="5">
    <location>
        <begin position="12"/>
        <end position="72"/>
    </location>
</feature>
<sequence>MQESPNPQRRSERSHRATLKAALDLCAEQGYAQVTVEGIAARAGVSKKTIYRWWPSKGAVMLEAIDEAALQPTGFSDTGDLAADLHQQMSGTLSLLTDAGIRSAILGVLAEGLQDSQLAGQVHGSLFKPRIDSFKERMRKAQQQGELAAEADVDVALDLLYGPIWHRLVAHLPLPDGPYLSKIIDAALAAVNRRA</sequence>
<dbReference type="InterPro" id="IPR011075">
    <property type="entry name" value="TetR_C"/>
</dbReference>
<dbReference type="OrthoDB" id="9796019at2"/>
<keyword evidence="3" id="KW-0804">Transcription</keyword>
<evidence type="ECO:0000313" key="7">
    <source>
        <dbReference type="Proteomes" id="UP000468735"/>
    </source>
</evidence>
<dbReference type="InterPro" id="IPR001647">
    <property type="entry name" value="HTH_TetR"/>
</dbReference>
<comment type="caution">
    <text evidence="6">The sequence shown here is derived from an EMBL/GenBank/DDBJ whole genome shotgun (WGS) entry which is preliminary data.</text>
</comment>
<keyword evidence="7" id="KW-1185">Reference proteome</keyword>
<dbReference type="GO" id="GO:0000976">
    <property type="term" value="F:transcription cis-regulatory region binding"/>
    <property type="evidence" value="ECO:0007669"/>
    <property type="project" value="TreeGrafter"/>
</dbReference>
<protein>
    <submittedName>
        <fullName evidence="6">TetR/AcrR family transcriptional regulator</fullName>
    </submittedName>
</protein>
<name>A0A6H9Z5W9_9ACTN</name>